<dbReference type="GO" id="GO:0006313">
    <property type="term" value="P:DNA transposition"/>
    <property type="evidence" value="ECO:0007669"/>
    <property type="project" value="InterPro"/>
</dbReference>
<evidence type="ECO:0000256" key="1">
    <source>
        <dbReference type="ARBA" id="ARBA00009964"/>
    </source>
</evidence>
<comment type="similarity">
    <text evidence="1">Belongs to the transposase 8 family.</text>
</comment>
<dbReference type="Gene3D" id="1.10.10.60">
    <property type="entry name" value="Homeodomain-like"/>
    <property type="match status" value="1"/>
</dbReference>
<dbReference type="InterPro" id="IPR009057">
    <property type="entry name" value="Homeodomain-like_sf"/>
</dbReference>
<dbReference type="InterPro" id="IPR002514">
    <property type="entry name" value="Transposase_8"/>
</dbReference>
<dbReference type="GO" id="GO:0015074">
    <property type="term" value="P:DNA integration"/>
    <property type="evidence" value="ECO:0007669"/>
    <property type="project" value="InterPro"/>
</dbReference>
<name>A0A7V1FTK7_9GAMM</name>
<dbReference type="InterPro" id="IPR050900">
    <property type="entry name" value="Transposase_IS3/IS150/IS904"/>
</dbReference>
<dbReference type="Pfam" id="PF13333">
    <property type="entry name" value="rve_2"/>
    <property type="match status" value="1"/>
</dbReference>
<comment type="caution">
    <text evidence="3">The sequence shown here is derived from an EMBL/GenBank/DDBJ whole genome shotgun (WGS) entry which is preliminary data.</text>
</comment>
<dbReference type="GO" id="GO:0003677">
    <property type="term" value="F:DNA binding"/>
    <property type="evidence" value="ECO:0007669"/>
    <property type="project" value="InterPro"/>
</dbReference>
<evidence type="ECO:0000313" key="3">
    <source>
        <dbReference type="EMBL" id="HDZ58216.1"/>
    </source>
</evidence>
<dbReference type="Pfam" id="PF00665">
    <property type="entry name" value="rve"/>
    <property type="match status" value="1"/>
</dbReference>
<dbReference type="PANTHER" id="PTHR46889">
    <property type="entry name" value="TRANSPOSASE INSF FOR INSERTION SEQUENCE IS3B-RELATED"/>
    <property type="match status" value="1"/>
</dbReference>
<organism evidence="3">
    <name type="scientific">Halopseudomonas xinjiangensis</name>
    <dbReference type="NCBI Taxonomy" id="487184"/>
    <lineage>
        <taxon>Bacteria</taxon>
        <taxon>Pseudomonadati</taxon>
        <taxon>Pseudomonadota</taxon>
        <taxon>Gammaproteobacteria</taxon>
        <taxon>Pseudomonadales</taxon>
        <taxon>Pseudomonadaceae</taxon>
        <taxon>Halopseudomonas</taxon>
    </lineage>
</organism>
<proteinExistence type="inferred from homology"/>
<feature type="domain" description="Integrase catalytic" evidence="2">
    <location>
        <begin position="218"/>
        <end position="381"/>
    </location>
</feature>
<sequence length="385" mass="44163">MSKRRKFSAEFKRGAVEQASRPGVSCAQVARELGIRDSLLTRWKREADMAGKAAFVGTGSPRDEEFARLKRELARITKERGFFARSGGALCQGIILRYQVIERCRDEFPIRLMCRCLRVSTSGYYDWSKRLPSARQRDNERLLCRIHALHQDSRGTLGAGRMQEDLTEEGLTASRNRVAQLMAAAGLQGWPRPKRRGQRAQPALTPQGVCNLLERDFSALEPETKWVTDINEIKTQQAKLYLCVVLDLFDQRIVGWSMHHRQDRQMVIRAVQMAVWQRQEQHPLILHSDRGSQFRSGDYQDYLAANGLLCSMCAVGHCGDNAACDGFFGLLKRERIYRTTYPTLDPARSDVFEYIQRRHNPRMRRRRVKQDQKFSALSKPSVISG</sequence>
<dbReference type="InterPro" id="IPR025948">
    <property type="entry name" value="HTH-like_dom"/>
</dbReference>
<dbReference type="Pfam" id="PF13276">
    <property type="entry name" value="HTH_21"/>
    <property type="match status" value="1"/>
</dbReference>
<dbReference type="PROSITE" id="PS50994">
    <property type="entry name" value="INTEGRASE"/>
    <property type="match status" value="1"/>
</dbReference>
<evidence type="ECO:0000259" key="2">
    <source>
        <dbReference type="PROSITE" id="PS50994"/>
    </source>
</evidence>
<dbReference type="Pfam" id="PF01527">
    <property type="entry name" value="HTH_Tnp_1"/>
    <property type="match status" value="1"/>
</dbReference>
<dbReference type="InterPro" id="IPR048020">
    <property type="entry name" value="Transpos_IS3"/>
</dbReference>
<dbReference type="InterPro" id="IPR036397">
    <property type="entry name" value="RNaseH_sf"/>
</dbReference>
<dbReference type="EMBL" id="DRFO01000043">
    <property type="protein sequence ID" value="HDZ58216.1"/>
    <property type="molecule type" value="Genomic_DNA"/>
</dbReference>
<reference evidence="3" key="1">
    <citation type="journal article" date="2020" name="mSystems">
        <title>Genome- and Community-Level Interaction Insights into Carbon Utilization and Element Cycling Functions of Hydrothermarchaeota in Hydrothermal Sediment.</title>
        <authorList>
            <person name="Zhou Z."/>
            <person name="Liu Y."/>
            <person name="Xu W."/>
            <person name="Pan J."/>
            <person name="Luo Z.H."/>
            <person name="Li M."/>
        </authorList>
    </citation>
    <scope>NUCLEOTIDE SEQUENCE [LARGE SCALE GENOMIC DNA]</scope>
    <source>
        <strain evidence="3">HyVt-324</strain>
    </source>
</reference>
<dbReference type="Gene3D" id="3.30.420.10">
    <property type="entry name" value="Ribonuclease H-like superfamily/Ribonuclease H"/>
    <property type="match status" value="1"/>
</dbReference>
<dbReference type="Proteomes" id="UP000885703">
    <property type="component" value="Unassembled WGS sequence"/>
</dbReference>
<dbReference type="GO" id="GO:0004803">
    <property type="term" value="F:transposase activity"/>
    <property type="evidence" value="ECO:0007669"/>
    <property type="project" value="InterPro"/>
</dbReference>
<dbReference type="SUPFAM" id="SSF53098">
    <property type="entry name" value="Ribonuclease H-like"/>
    <property type="match status" value="1"/>
</dbReference>
<accession>A0A7V1FTK7</accession>
<protein>
    <submittedName>
        <fullName evidence="3">IS3 family transposase</fullName>
    </submittedName>
</protein>
<dbReference type="SUPFAM" id="SSF46689">
    <property type="entry name" value="Homeodomain-like"/>
    <property type="match status" value="1"/>
</dbReference>
<dbReference type="InterPro" id="IPR001584">
    <property type="entry name" value="Integrase_cat-core"/>
</dbReference>
<dbReference type="PANTHER" id="PTHR46889:SF4">
    <property type="entry name" value="TRANSPOSASE INSO FOR INSERTION SEQUENCE ELEMENT IS911B-RELATED"/>
    <property type="match status" value="1"/>
</dbReference>
<dbReference type="AlphaFoldDB" id="A0A7V1FTK7"/>
<dbReference type="InterPro" id="IPR012337">
    <property type="entry name" value="RNaseH-like_sf"/>
</dbReference>
<gene>
    <name evidence="3" type="ORF">ENH64_17365</name>
</gene>
<dbReference type="NCBIfam" id="NF033516">
    <property type="entry name" value="transpos_IS3"/>
    <property type="match status" value="1"/>
</dbReference>